<organism evidence="1 2">
    <name type="scientific">Rhodopirellula sallentina SM41</name>
    <dbReference type="NCBI Taxonomy" id="1263870"/>
    <lineage>
        <taxon>Bacteria</taxon>
        <taxon>Pseudomonadati</taxon>
        <taxon>Planctomycetota</taxon>
        <taxon>Planctomycetia</taxon>
        <taxon>Pirellulales</taxon>
        <taxon>Pirellulaceae</taxon>
        <taxon>Rhodopirellula</taxon>
    </lineage>
</organism>
<dbReference type="SUPFAM" id="SSF53649">
    <property type="entry name" value="Alkaline phosphatase-like"/>
    <property type="match status" value="1"/>
</dbReference>
<dbReference type="Proteomes" id="UP000011885">
    <property type="component" value="Unassembled WGS sequence"/>
</dbReference>
<dbReference type="EMBL" id="ANOH01000437">
    <property type="protein sequence ID" value="EMI52320.1"/>
    <property type="molecule type" value="Genomic_DNA"/>
</dbReference>
<accession>M5TT35</accession>
<protein>
    <submittedName>
        <fullName evidence="1">Secreted protein containing DUF1501</fullName>
    </submittedName>
</protein>
<reference evidence="1 2" key="1">
    <citation type="journal article" date="2013" name="Mar. Genomics">
        <title>Expression of sulfatases in Rhodopirellula baltica and the diversity of sulfatases in the genus Rhodopirellula.</title>
        <authorList>
            <person name="Wegner C.E."/>
            <person name="Richter-Heitmann T."/>
            <person name="Klindworth A."/>
            <person name="Klockow C."/>
            <person name="Richter M."/>
            <person name="Achstetter T."/>
            <person name="Glockner F.O."/>
            <person name="Harder J."/>
        </authorList>
    </citation>
    <scope>NUCLEOTIDE SEQUENCE [LARGE SCALE GENOMIC DNA]</scope>
    <source>
        <strain evidence="1 2">SM41</strain>
    </source>
</reference>
<comment type="caution">
    <text evidence="1">The sequence shown here is derived from an EMBL/GenBank/DDBJ whole genome shotgun (WGS) entry which is preliminary data.</text>
</comment>
<dbReference type="InterPro" id="IPR010869">
    <property type="entry name" value="DUF1501"/>
</dbReference>
<dbReference type="InterPro" id="IPR006311">
    <property type="entry name" value="TAT_signal"/>
</dbReference>
<dbReference type="InterPro" id="IPR017850">
    <property type="entry name" value="Alkaline_phosphatase_core_sf"/>
</dbReference>
<name>M5TT35_9BACT</name>
<gene>
    <name evidence="1" type="ORF">RSSM_06226</name>
</gene>
<keyword evidence="2" id="KW-1185">Reference proteome</keyword>
<dbReference type="PANTHER" id="PTHR43737">
    <property type="entry name" value="BLL7424 PROTEIN"/>
    <property type="match status" value="1"/>
</dbReference>
<dbReference type="PANTHER" id="PTHR43737:SF1">
    <property type="entry name" value="DUF1501 DOMAIN-CONTAINING PROTEIN"/>
    <property type="match status" value="1"/>
</dbReference>
<evidence type="ECO:0000313" key="1">
    <source>
        <dbReference type="EMBL" id="EMI52320.1"/>
    </source>
</evidence>
<proteinExistence type="predicted"/>
<sequence>MRHYYSDHATCGLGLTRRQVMHSSLLSGAGLAMASRLAVAQAATAVSDAGVPAVPAETAKAKAVIQIWLSGGPAHTDMFDPKPDSGSDYTGPLSHPIETNVAGIRIGELLPELAKVADKYSLIRSMTHGQNGHETASYLTQTGRMPGRLVYPAAGAVVTAFKGFPDSEATANGSGAKSLIPPYIVLTQPMGRFSEAGFMGIRYKPFATGGDPNAQRFEVEGIISKDLSDNQQRQRRELLGKLNSLSKVIGRNAGLQAAAEARSEAYDLIVGDAGRVFDLGQEPDEMRQRYGRNKFGQSCLAARRLVENGAKFVTINHGGWDTHKDHFATMRRKLPELDRGLGTLIADLSDRGMLDDTIVWCIGEFGRSPKVAVESPWNGGRHHFGACFSSLLAGGGFKGGQVVGESDSRGETVKDRPVYPGDLIGTMYELLGIDPEASLPHPMGEFVRATPGKDEGLESGGRLTELI</sequence>
<dbReference type="RefSeq" id="WP_008687906.1">
    <property type="nucleotide sequence ID" value="NZ_ANOH01000437.1"/>
</dbReference>
<dbReference type="PATRIC" id="fig|1263870.3.peg.6598"/>
<dbReference type="PROSITE" id="PS51318">
    <property type="entry name" value="TAT"/>
    <property type="match status" value="1"/>
</dbReference>
<dbReference type="AlphaFoldDB" id="M5TT35"/>
<dbReference type="Gene3D" id="3.40.720.10">
    <property type="entry name" value="Alkaline Phosphatase, subunit A"/>
    <property type="match status" value="1"/>
</dbReference>
<dbReference type="Pfam" id="PF07394">
    <property type="entry name" value="DUF1501"/>
    <property type="match status" value="1"/>
</dbReference>
<evidence type="ECO:0000313" key="2">
    <source>
        <dbReference type="Proteomes" id="UP000011885"/>
    </source>
</evidence>
<dbReference type="OrthoDB" id="232436at2"/>